<dbReference type="Gene3D" id="3.40.50.150">
    <property type="entry name" value="Vaccinia Virus protein VP39"/>
    <property type="match status" value="1"/>
</dbReference>
<dbReference type="InterPro" id="IPR029063">
    <property type="entry name" value="SAM-dependent_MTases_sf"/>
</dbReference>
<proteinExistence type="predicted"/>
<sequence length="304" mass="34805">MMDQSAFWLRPTSYWLPVQFPVSAWNTHAPFAAWLIDVLRPASVVELGTHNGFSCFAFAEAAARLGHTMVISALDSWQGDDHAGFYGEEVLESVRLIAERDYPGSVRLVRGWFTESRPLFEDASADLLHIDGRHGYEDAVEDYEEWRSVVREGGVILFHDIAERDRGFGVWRLWERLEREHRTFVFHHGHGLGVLSVGDVKVDALQRLFSADEATAQRIRNDFERLGAEVELRSRLAPLPEELRHTELHATQLEDKVAWLVREAEALRQAVSERDQRISELESSTSWRVTAPLRAVGRMLPHRD</sequence>
<evidence type="ECO:0000313" key="3">
    <source>
        <dbReference type="EMBL" id="MDQ7878778.1"/>
    </source>
</evidence>
<evidence type="ECO:0000256" key="1">
    <source>
        <dbReference type="ARBA" id="ARBA00022603"/>
    </source>
</evidence>
<protein>
    <submittedName>
        <fullName evidence="3">Class I SAM-dependent methyltransferase</fullName>
        <ecNumber evidence="3">2.1.1.-</ecNumber>
    </submittedName>
</protein>
<dbReference type="PANTHER" id="PTHR40048:SF1">
    <property type="entry name" value="RHAMNOSYL O-METHYLTRANSFERASE"/>
    <property type="match status" value="1"/>
</dbReference>
<keyword evidence="1 3" id="KW-0489">Methyltransferase</keyword>
<dbReference type="GO" id="GO:0008168">
    <property type="term" value="F:methyltransferase activity"/>
    <property type="evidence" value="ECO:0007669"/>
    <property type="project" value="UniProtKB-KW"/>
</dbReference>
<name>A0ABU0Z455_9MICO</name>
<evidence type="ECO:0000313" key="4">
    <source>
        <dbReference type="Proteomes" id="UP001235133"/>
    </source>
</evidence>
<dbReference type="Pfam" id="PF13578">
    <property type="entry name" value="Methyltransf_24"/>
    <property type="match status" value="1"/>
</dbReference>
<organism evidence="3 4">
    <name type="scientific">Microbacterium psychrotolerans</name>
    <dbReference type="NCBI Taxonomy" id="3068321"/>
    <lineage>
        <taxon>Bacteria</taxon>
        <taxon>Bacillati</taxon>
        <taxon>Actinomycetota</taxon>
        <taxon>Actinomycetes</taxon>
        <taxon>Micrococcales</taxon>
        <taxon>Microbacteriaceae</taxon>
        <taxon>Microbacterium</taxon>
    </lineage>
</organism>
<dbReference type="PANTHER" id="PTHR40048">
    <property type="entry name" value="RHAMNOSYL O-METHYLTRANSFERASE"/>
    <property type="match status" value="1"/>
</dbReference>
<gene>
    <name evidence="3" type="ORF">Q9R08_12380</name>
</gene>
<dbReference type="EMBL" id="JAVFWO010000003">
    <property type="protein sequence ID" value="MDQ7878778.1"/>
    <property type="molecule type" value="Genomic_DNA"/>
</dbReference>
<dbReference type="SUPFAM" id="SSF53335">
    <property type="entry name" value="S-adenosyl-L-methionine-dependent methyltransferases"/>
    <property type="match status" value="1"/>
</dbReference>
<evidence type="ECO:0000256" key="2">
    <source>
        <dbReference type="ARBA" id="ARBA00022679"/>
    </source>
</evidence>
<accession>A0ABU0Z455</accession>
<comment type="caution">
    <text evidence="3">The sequence shown here is derived from an EMBL/GenBank/DDBJ whole genome shotgun (WGS) entry which is preliminary data.</text>
</comment>
<dbReference type="RefSeq" id="WP_308868332.1">
    <property type="nucleotide sequence ID" value="NZ_JAVFWO010000003.1"/>
</dbReference>
<reference evidence="3 4" key="1">
    <citation type="submission" date="2023-08" db="EMBL/GenBank/DDBJ databases">
        <title>Microbacterium psychrotolerans sp. nov., a psychrotolerant bacterium isolated from soil in Heilongjiang Province, China.</title>
        <authorList>
            <person name="An P."/>
            <person name="Zhao D."/>
            <person name="Xiang H."/>
        </authorList>
    </citation>
    <scope>NUCLEOTIDE SEQUENCE [LARGE SCALE GENOMIC DNA]</scope>
    <source>
        <strain evidence="3 4">QXD-8</strain>
    </source>
</reference>
<keyword evidence="2 3" id="KW-0808">Transferase</keyword>
<dbReference type="EC" id="2.1.1.-" evidence="3"/>
<keyword evidence="4" id="KW-1185">Reference proteome</keyword>
<dbReference type="GO" id="GO:0032259">
    <property type="term" value="P:methylation"/>
    <property type="evidence" value="ECO:0007669"/>
    <property type="project" value="UniProtKB-KW"/>
</dbReference>
<dbReference type="Proteomes" id="UP001235133">
    <property type="component" value="Unassembled WGS sequence"/>
</dbReference>